<protein>
    <submittedName>
        <fullName evidence="1">Uncharacterized protein</fullName>
    </submittedName>
</protein>
<organism evidence="1 2">
    <name type="scientific">Roseinatronobacter alkalisoli</name>
    <dbReference type="NCBI Taxonomy" id="3028235"/>
    <lineage>
        <taxon>Bacteria</taxon>
        <taxon>Pseudomonadati</taxon>
        <taxon>Pseudomonadota</taxon>
        <taxon>Alphaproteobacteria</taxon>
        <taxon>Rhodobacterales</taxon>
        <taxon>Paracoccaceae</taxon>
        <taxon>Roseinatronobacter</taxon>
    </lineage>
</organism>
<keyword evidence="2" id="KW-1185">Reference proteome</keyword>
<reference evidence="1" key="1">
    <citation type="submission" date="2023-02" db="EMBL/GenBank/DDBJ databases">
        <title>Description of Roseinatronobacter alkalisoli sp. nov., an alkaliphilic bacerium isolated from soda soil.</title>
        <authorList>
            <person name="Wei W."/>
        </authorList>
    </citation>
    <scope>NUCLEOTIDE SEQUENCE</scope>
    <source>
        <strain evidence="1">HJB301</strain>
    </source>
</reference>
<dbReference type="Proteomes" id="UP001431784">
    <property type="component" value="Unassembled WGS sequence"/>
</dbReference>
<dbReference type="RefSeq" id="WP_274353401.1">
    <property type="nucleotide sequence ID" value="NZ_JAQZSM010000018.1"/>
</dbReference>
<dbReference type="EMBL" id="JAQZSM010000018">
    <property type="protein sequence ID" value="MDD7972724.1"/>
    <property type="molecule type" value="Genomic_DNA"/>
</dbReference>
<comment type="caution">
    <text evidence="1">The sequence shown here is derived from an EMBL/GenBank/DDBJ whole genome shotgun (WGS) entry which is preliminary data.</text>
</comment>
<proteinExistence type="predicted"/>
<accession>A0ABT5TCN5</accession>
<sequence length="47" mass="5099">MKQKPQSLAQLSAHLDARTGCGDEAAIAHVMWLLKMGYCRPVQSVSA</sequence>
<evidence type="ECO:0000313" key="1">
    <source>
        <dbReference type="EMBL" id="MDD7972724.1"/>
    </source>
</evidence>
<evidence type="ECO:0000313" key="2">
    <source>
        <dbReference type="Proteomes" id="UP001431784"/>
    </source>
</evidence>
<name>A0ABT5TCN5_9RHOB</name>
<gene>
    <name evidence="1" type="ORF">PUT78_16620</name>
</gene>